<proteinExistence type="predicted"/>
<feature type="non-terminal residue" evidence="1">
    <location>
        <position position="136"/>
    </location>
</feature>
<evidence type="ECO:0000313" key="1">
    <source>
        <dbReference type="EMBL" id="JAS55768.1"/>
    </source>
</evidence>
<protein>
    <submittedName>
        <fullName evidence="1">Uncharacterized protein</fullName>
    </submittedName>
</protein>
<dbReference type="AlphaFoldDB" id="A0A1B6G006"/>
<feature type="non-terminal residue" evidence="1">
    <location>
        <position position="1"/>
    </location>
</feature>
<dbReference type="EMBL" id="GECZ01014001">
    <property type="protein sequence ID" value="JAS55768.1"/>
    <property type="molecule type" value="Transcribed_RNA"/>
</dbReference>
<accession>A0A1B6G006</accession>
<organism evidence="1">
    <name type="scientific">Cuerna arida</name>
    <dbReference type="NCBI Taxonomy" id="1464854"/>
    <lineage>
        <taxon>Eukaryota</taxon>
        <taxon>Metazoa</taxon>
        <taxon>Ecdysozoa</taxon>
        <taxon>Arthropoda</taxon>
        <taxon>Hexapoda</taxon>
        <taxon>Insecta</taxon>
        <taxon>Pterygota</taxon>
        <taxon>Neoptera</taxon>
        <taxon>Paraneoptera</taxon>
        <taxon>Hemiptera</taxon>
        <taxon>Auchenorrhyncha</taxon>
        <taxon>Membracoidea</taxon>
        <taxon>Cicadellidae</taxon>
        <taxon>Cicadellinae</taxon>
        <taxon>Proconiini</taxon>
        <taxon>Cuerna</taxon>
    </lineage>
</organism>
<name>A0A1B6G006_9HEMI</name>
<gene>
    <name evidence="1" type="ORF">g.4808</name>
</gene>
<reference evidence="1" key="1">
    <citation type="submission" date="2015-11" db="EMBL/GenBank/DDBJ databases">
        <title>De novo transcriptome assembly of four potential Pierce s Disease insect vectors from Arizona vineyards.</title>
        <authorList>
            <person name="Tassone E.E."/>
        </authorList>
    </citation>
    <scope>NUCLEOTIDE SEQUENCE</scope>
</reference>
<sequence>GPTSGQCGLLTGYSTAVAVQPSQVKPLKLALLIQNELFYHWFIKITQLPCETLEQFKGPSFCGRVFGDPNEIEENNYIPSSTDPVWWKHPEPTVNTYYYVATKKHMTLAFQNKLQRPSERRIINGLETRPGEFPWA</sequence>